<reference evidence="1 2" key="1">
    <citation type="submission" date="2019-08" db="EMBL/GenBank/DDBJ databases">
        <title>Complete genome sequence of Candidatus Uab amorphum.</title>
        <authorList>
            <person name="Shiratori T."/>
            <person name="Suzuki S."/>
            <person name="Kakizawa Y."/>
            <person name="Ishida K."/>
        </authorList>
    </citation>
    <scope>NUCLEOTIDE SEQUENCE [LARGE SCALE GENOMIC DNA]</scope>
    <source>
        <strain evidence="1 2">SRT547</strain>
    </source>
</reference>
<evidence type="ECO:0000313" key="2">
    <source>
        <dbReference type="Proteomes" id="UP000326354"/>
    </source>
</evidence>
<proteinExistence type="predicted"/>
<dbReference type="EMBL" id="AP019860">
    <property type="protein sequence ID" value="BBM87449.1"/>
    <property type="molecule type" value="Genomic_DNA"/>
</dbReference>
<accession>A0A5S9IST2</accession>
<dbReference type="Proteomes" id="UP000326354">
    <property type="component" value="Chromosome"/>
</dbReference>
<sequence>MKEYRYQPLKFTKNTQRISHRDIAKLVGFYQIDKKSLPNKKTLNL</sequence>
<protein>
    <submittedName>
        <fullName evidence="1">Uncharacterized protein</fullName>
    </submittedName>
</protein>
<organism evidence="1 2">
    <name type="scientific">Uabimicrobium amorphum</name>
    <dbReference type="NCBI Taxonomy" id="2596890"/>
    <lineage>
        <taxon>Bacteria</taxon>
        <taxon>Pseudomonadati</taxon>
        <taxon>Planctomycetota</taxon>
        <taxon>Candidatus Uabimicrobiia</taxon>
        <taxon>Candidatus Uabimicrobiales</taxon>
        <taxon>Candidatus Uabimicrobiaceae</taxon>
        <taxon>Candidatus Uabimicrobium</taxon>
    </lineage>
</organism>
<dbReference type="KEGG" id="uam:UABAM_05858"/>
<keyword evidence="2" id="KW-1185">Reference proteome</keyword>
<dbReference type="AlphaFoldDB" id="A0A5S9IST2"/>
<evidence type="ECO:0000313" key="1">
    <source>
        <dbReference type="EMBL" id="BBM87449.1"/>
    </source>
</evidence>
<name>A0A5S9IST2_UABAM</name>
<gene>
    <name evidence="1" type="ORF">UABAM_05858</name>
</gene>